<accession>A0A941GNQ5</accession>
<dbReference type="AlphaFoldDB" id="A0A941GNQ5"/>
<name>A0A941GNQ5_9CHRO</name>
<proteinExistence type="predicted"/>
<organism evidence="1 2">
    <name type="scientific">Gomphosphaeria aponina SAG 52.96 = DSM 107014</name>
    <dbReference type="NCBI Taxonomy" id="1521640"/>
    <lineage>
        <taxon>Bacteria</taxon>
        <taxon>Bacillati</taxon>
        <taxon>Cyanobacteriota</taxon>
        <taxon>Cyanophyceae</taxon>
        <taxon>Oscillatoriophycideae</taxon>
        <taxon>Chroococcales</taxon>
        <taxon>Gomphosphaeriaceae</taxon>
        <taxon>Gomphosphaeria</taxon>
    </lineage>
</organism>
<evidence type="ECO:0000313" key="1">
    <source>
        <dbReference type="EMBL" id="MBR8827529.1"/>
    </source>
</evidence>
<dbReference type="EMBL" id="JADQBC010000033">
    <property type="protein sequence ID" value="MBR8827529.1"/>
    <property type="molecule type" value="Genomic_DNA"/>
</dbReference>
<dbReference type="Proteomes" id="UP000767446">
    <property type="component" value="Unassembled WGS sequence"/>
</dbReference>
<protein>
    <submittedName>
        <fullName evidence="1">Uncharacterized protein</fullName>
    </submittedName>
</protein>
<evidence type="ECO:0000313" key="2">
    <source>
        <dbReference type="Proteomes" id="UP000767446"/>
    </source>
</evidence>
<comment type="caution">
    <text evidence="1">The sequence shown here is derived from an EMBL/GenBank/DDBJ whole genome shotgun (WGS) entry which is preliminary data.</text>
</comment>
<reference evidence="1" key="1">
    <citation type="submission" date="2021-02" db="EMBL/GenBank/DDBJ databases">
        <title>Metagenome analyses of Stigonema ocellatum DSM 106950, Chlorogloea purpurea SAG 13.99 and Gomphosphaeria aponina DSM 107014.</title>
        <authorList>
            <person name="Marter P."/>
            <person name="Huang S."/>
        </authorList>
    </citation>
    <scope>NUCLEOTIDE SEQUENCE</scope>
    <source>
        <strain evidence="1">JP213</strain>
    </source>
</reference>
<sequence length="349" mass="39467">MLKNQKILKYLPLLLICFPLSSCTPEKAKALRIGAIQFKSESIACIDSIDNMRQRELEPVPRNPEEIREEFINNILNSSRILEPIDPLTIELTPDEQIDLAIDPYTIELTPEAQEKWQKFMDDLTFQYSVFASIYDDLEQGSFLAKDSVEKSKEYAGKLTIQMGAFANLIDQYPPRLLQHRNDVIDKIDRLQDEYTNASSSQQQEIRANAGSLMEQWQQIKSEEEKIKNETVKQCLQAAVMGKKLENLIDEYDQLDLDTINTIIAGILDAVGSIAGQDYSTLKQQSSDLIAQIKADEILVESAEIILAEVNKALEGRNSQPEGNNSPSSHTNDEEILAELRALMQTTNQ</sequence>
<gene>
    <name evidence="1" type="ORF">DSM107014_06405</name>
</gene>